<evidence type="ECO:0000313" key="1">
    <source>
        <dbReference type="EMBL" id="KAK2092236.1"/>
    </source>
</evidence>
<protein>
    <submittedName>
        <fullName evidence="1">Uncharacterized protein</fullName>
    </submittedName>
</protein>
<reference evidence="1 2" key="1">
    <citation type="submission" date="2023-05" db="EMBL/GenBank/DDBJ databases">
        <title>B98-5 Cell Line De Novo Hybrid Assembly: An Optical Mapping Approach.</title>
        <authorList>
            <person name="Kananen K."/>
            <person name="Auerbach J.A."/>
            <person name="Kautto E."/>
            <person name="Blachly J.S."/>
        </authorList>
    </citation>
    <scope>NUCLEOTIDE SEQUENCE [LARGE SCALE GENOMIC DNA]</scope>
    <source>
        <strain evidence="1">B95-8</strain>
        <tissue evidence="1">Cell line</tissue>
    </source>
</reference>
<dbReference type="Proteomes" id="UP001266305">
    <property type="component" value="Unassembled WGS sequence"/>
</dbReference>
<accession>A0ABQ9U5A1</accession>
<sequence>MTPGLGHQVPQSVELTSESGVQVEKTLELAPKPQHHVGSPEILGLGRQVPESVNLNYKQWLQVDESLEVPLKQTSQVIGHEESAELTSEVWQHREVSVGLRKSKNQSMKSPGTTPGPLDQIVEFMRISPEPLDQVTESARTQLHIAQSEEVTLVGVPKVVQSEKGTPGPPF</sequence>
<comment type="caution">
    <text evidence="1">The sequence shown here is derived from an EMBL/GenBank/DDBJ whole genome shotgun (WGS) entry which is preliminary data.</text>
</comment>
<dbReference type="EMBL" id="JASSZA010000015">
    <property type="protein sequence ID" value="KAK2092236.1"/>
    <property type="molecule type" value="Genomic_DNA"/>
</dbReference>
<gene>
    <name evidence="1" type="ORF">P7K49_028764</name>
</gene>
<dbReference type="PANTHER" id="PTHR33888:SF1">
    <property type="entry name" value="RIKEN CDNA 4932415D10 GENE"/>
    <property type="match status" value="1"/>
</dbReference>
<keyword evidence="2" id="KW-1185">Reference proteome</keyword>
<organism evidence="1 2">
    <name type="scientific">Saguinus oedipus</name>
    <name type="common">Cotton-top tamarin</name>
    <name type="synonym">Oedipomidas oedipus</name>
    <dbReference type="NCBI Taxonomy" id="9490"/>
    <lineage>
        <taxon>Eukaryota</taxon>
        <taxon>Metazoa</taxon>
        <taxon>Chordata</taxon>
        <taxon>Craniata</taxon>
        <taxon>Vertebrata</taxon>
        <taxon>Euteleostomi</taxon>
        <taxon>Mammalia</taxon>
        <taxon>Eutheria</taxon>
        <taxon>Euarchontoglires</taxon>
        <taxon>Primates</taxon>
        <taxon>Haplorrhini</taxon>
        <taxon>Platyrrhini</taxon>
        <taxon>Cebidae</taxon>
        <taxon>Callitrichinae</taxon>
        <taxon>Saguinus</taxon>
    </lineage>
</organism>
<name>A0ABQ9U5A1_SAGOE</name>
<dbReference type="PANTHER" id="PTHR33888">
    <property type="entry name" value="RIKEN CDNA 4932415D10 GENE"/>
    <property type="match status" value="1"/>
</dbReference>
<evidence type="ECO:0000313" key="2">
    <source>
        <dbReference type="Proteomes" id="UP001266305"/>
    </source>
</evidence>
<proteinExistence type="predicted"/>